<evidence type="ECO:0000313" key="2">
    <source>
        <dbReference type="Proteomes" id="UP001500016"/>
    </source>
</evidence>
<gene>
    <name evidence="1" type="ORF">GCM10009801_49390</name>
</gene>
<dbReference type="InterPro" id="IPR054632">
    <property type="entry name" value="Aroma_sacti_dom"/>
</dbReference>
<dbReference type="RefSeq" id="WP_344531467.1">
    <property type="nucleotide sequence ID" value="NZ_BAAAPE010000013.1"/>
</dbReference>
<name>A0ABN2W8X6_9ACTN</name>
<sequence>MSFDAVRELAAAGHNFKGASPQQLNAISSLSEEEVRLLNSVKQRLDAAEEVTPHSTDSALGGGFVW</sequence>
<comment type="caution">
    <text evidence="1">The sequence shown here is derived from an EMBL/GenBank/DDBJ whole genome shotgun (WGS) entry which is preliminary data.</text>
</comment>
<evidence type="ECO:0000313" key="1">
    <source>
        <dbReference type="EMBL" id="GAA2086802.1"/>
    </source>
</evidence>
<reference evidence="1 2" key="1">
    <citation type="journal article" date="2019" name="Int. J. Syst. Evol. Microbiol.">
        <title>The Global Catalogue of Microorganisms (GCM) 10K type strain sequencing project: providing services to taxonomists for standard genome sequencing and annotation.</title>
        <authorList>
            <consortium name="The Broad Institute Genomics Platform"/>
            <consortium name="The Broad Institute Genome Sequencing Center for Infectious Disease"/>
            <person name="Wu L."/>
            <person name="Ma J."/>
        </authorList>
    </citation>
    <scope>NUCLEOTIDE SEQUENCE [LARGE SCALE GENOMIC DNA]</scope>
    <source>
        <strain evidence="1 2">JCM 15478</strain>
    </source>
</reference>
<accession>A0ABN2W8X6</accession>
<dbReference type="NCBIfam" id="NF045560">
    <property type="entry name" value="aroma_sacti_dom"/>
    <property type="match status" value="1"/>
</dbReference>
<proteinExistence type="predicted"/>
<organism evidence="1 2">
    <name type="scientific">Streptomyces albiaxialis</name>
    <dbReference type="NCBI Taxonomy" id="329523"/>
    <lineage>
        <taxon>Bacteria</taxon>
        <taxon>Bacillati</taxon>
        <taxon>Actinomycetota</taxon>
        <taxon>Actinomycetes</taxon>
        <taxon>Kitasatosporales</taxon>
        <taxon>Streptomycetaceae</taxon>
        <taxon>Streptomyces</taxon>
    </lineage>
</organism>
<keyword evidence="2" id="KW-1185">Reference proteome</keyword>
<protein>
    <submittedName>
        <fullName evidence="1">Uncharacterized protein</fullName>
    </submittedName>
</protein>
<dbReference type="EMBL" id="BAAAPE010000013">
    <property type="protein sequence ID" value="GAA2086802.1"/>
    <property type="molecule type" value="Genomic_DNA"/>
</dbReference>
<dbReference type="Proteomes" id="UP001500016">
    <property type="component" value="Unassembled WGS sequence"/>
</dbReference>